<dbReference type="PANTHER" id="PTHR11717">
    <property type="entry name" value="LOW MOLECULAR WEIGHT PROTEIN TYROSINE PHOSPHATASE"/>
    <property type="match status" value="1"/>
</dbReference>
<dbReference type="PANTHER" id="PTHR11717:SF31">
    <property type="entry name" value="LOW MOLECULAR WEIGHT PROTEIN-TYROSINE-PHOSPHATASE ETP-RELATED"/>
    <property type="match status" value="1"/>
</dbReference>
<organism evidence="2 3">
    <name type="scientific">Nesterenkonia natronophila</name>
    <dbReference type="NCBI Taxonomy" id="2174932"/>
    <lineage>
        <taxon>Bacteria</taxon>
        <taxon>Bacillati</taxon>
        <taxon>Actinomycetota</taxon>
        <taxon>Actinomycetes</taxon>
        <taxon>Micrococcales</taxon>
        <taxon>Micrococcaceae</taxon>
        <taxon>Nesterenkonia</taxon>
    </lineage>
</organism>
<dbReference type="InterPro" id="IPR050438">
    <property type="entry name" value="LMW_PTPase"/>
</dbReference>
<dbReference type="Pfam" id="PF01451">
    <property type="entry name" value="LMWPc"/>
    <property type="match status" value="1"/>
</dbReference>
<dbReference type="InterPro" id="IPR023485">
    <property type="entry name" value="Ptyr_pPase"/>
</dbReference>
<protein>
    <submittedName>
        <fullName evidence="2">Low molecular weight phosphatase family protein</fullName>
    </submittedName>
</protein>
<reference evidence="2 3" key="1">
    <citation type="submission" date="2018-09" db="EMBL/GenBank/DDBJ databases">
        <title>Nesterenkonia natronophila sp. nov., an alkaliphilic actinobacteriume isolated from a soda lake, and emended description of the genus Nesterenkonia.</title>
        <authorList>
            <person name="Menes R.J."/>
            <person name="Iriarte A."/>
        </authorList>
    </citation>
    <scope>NUCLEOTIDE SEQUENCE [LARGE SCALE GENOMIC DNA]</scope>
    <source>
        <strain evidence="2 3">M8</strain>
    </source>
</reference>
<proteinExistence type="predicted"/>
<evidence type="ECO:0000313" key="3">
    <source>
        <dbReference type="Proteomes" id="UP000266615"/>
    </source>
</evidence>
<evidence type="ECO:0000259" key="1">
    <source>
        <dbReference type="SMART" id="SM00226"/>
    </source>
</evidence>
<dbReference type="InterPro" id="IPR036196">
    <property type="entry name" value="Ptyr_pPase_sf"/>
</dbReference>
<evidence type="ECO:0000313" key="2">
    <source>
        <dbReference type="EMBL" id="RJN32916.1"/>
    </source>
</evidence>
<accession>A0A3A4F536</accession>
<dbReference type="GO" id="GO:0004725">
    <property type="term" value="F:protein tyrosine phosphatase activity"/>
    <property type="evidence" value="ECO:0007669"/>
    <property type="project" value="TreeGrafter"/>
</dbReference>
<feature type="domain" description="Phosphotyrosine protein phosphatase I" evidence="1">
    <location>
        <begin position="19"/>
        <end position="202"/>
    </location>
</feature>
<dbReference type="Gene3D" id="3.40.50.2300">
    <property type="match status" value="1"/>
</dbReference>
<dbReference type="SUPFAM" id="SSF52788">
    <property type="entry name" value="Phosphotyrosine protein phosphatases I"/>
    <property type="match status" value="1"/>
</dbReference>
<dbReference type="AlphaFoldDB" id="A0A3A4F536"/>
<sequence length="207" mass="22683">MSINRSSSERCESTVSETFSVLAVCTGNICRSPAMERLLAQIFRDEPNIEVNSAGTYAHDGEDMQEAMKQRLADYGADTEDFTAQQVTPSVIDRAHIILTATREHVADMAAEVPAARPRMFTLPEFARLLQSTDAAELDAAGDGKTAAETLAALVPQLNQARRRVGAATREDDVVDPYMLPESVFDTSFRQIRQPVELLARTLGVSH</sequence>
<comment type="caution">
    <text evidence="2">The sequence shown here is derived from an EMBL/GenBank/DDBJ whole genome shotgun (WGS) entry which is preliminary data.</text>
</comment>
<dbReference type="SMART" id="SM00226">
    <property type="entry name" value="LMWPc"/>
    <property type="match status" value="1"/>
</dbReference>
<name>A0A3A4F536_9MICC</name>
<dbReference type="Proteomes" id="UP000266615">
    <property type="component" value="Unassembled WGS sequence"/>
</dbReference>
<keyword evidence="3" id="KW-1185">Reference proteome</keyword>
<gene>
    <name evidence="2" type="ORF">D3250_03635</name>
</gene>
<dbReference type="EMBL" id="QYZP01000001">
    <property type="protein sequence ID" value="RJN32916.1"/>
    <property type="molecule type" value="Genomic_DNA"/>
</dbReference>